<keyword evidence="1" id="KW-0472">Membrane</keyword>
<dbReference type="Pfam" id="PF04654">
    <property type="entry name" value="DUF599"/>
    <property type="match status" value="1"/>
</dbReference>
<feature type="transmembrane region" description="Helical" evidence="1">
    <location>
        <begin position="6"/>
        <end position="30"/>
    </location>
</feature>
<feature type="transmembrane region" description="Helical" evidence="1">
    <location>
        <begin position="81"/>
        <end position="104"/>
    </location>
</feature>
<sequence length="236" mass="26393">MASSYVFTVVLLDSILVPVSLFLTVGYHVYLFRRLKHNPAATSAGINMLQRRSWLQHYDQANEKNGMLVVQSLRNGLMETILTATITIIVVISLAALTNNVFNVTSLHHYLHAPLLGLQHSNDIIMLKFCTTTFFLLASFMCSSLAIGYFVDANILVNALGEFSTCLSSQLYLQTMLERGFMFSLIANRMFCMSFPMMLWMFGPMTVLISTLTLIWALYSLDFVAITGTSSTSHVS</sequence>
<feature type="transmembrane region" description="Helical" evidence="1">
    <location>
        <begin position="124"/>
        <end position="151"/>
    </location>
</feature>
<keyword evidence="3" id="KW-1185">Reference proteome</keyword>
<dbReference type="PANTHER" id="PTHR31881:SF11">
    <property type="entry name" value="PROTEIN, PUTATIVE-RELATED"/>
    <property type="match status" value="1"/>
</dbReference>
<reference evidence="2" key="1">
    <citation type="submission" date="2022-07" db="EMBL/GenBank/DDBJ databases">
        <authorList>
            <person name="Macas J."/>
            <person name="Novak P."/>
            <person name="Neumann P."/>
        </authorList>
    </citation>
    <scope>NUCLEOTIDE SEQUENCE</scope>
</reference>
<protein>
    <submittedName>
        <fullName evidence="2">Uncharacterized protein</fullName>
    </submittedName>
</protein>
<evidence type="ECO:0000313" key="2">
    <source>
        <dbReference type="EMBL" id="CAH9134717.1"/>
    </source>
</evidence>
<dbReference type="AlphaFoldDB" id="A0AAV0FHC2"/>
<dbReference type="Proteomes" id="UP001152523">
    <property type="component" value="Unassembled WGS sequence"/>
</dbReference>
<organism evidence="2 3">
    <name type="scientific">Cuscuta epithymum</name>
    <dbReference type="NCBI Taxonomy" id="186058"/>
    <lineage>
        <taxon>Eukaryota</taxon>
        <taxon>Viridiplantae</taxon>
        <taxon>Streptophyta</taxon>
        <taxon>Embryophyta</taxon>
        <taxon>Tracheophyta</taxon>
        <taxon>Spermatophyta</taxon>
        <taxon>Magnoliopsida</taxon>
        <taxon>eudicotyledons</taxon>
        <taxon>Gunneridae</taxon>
        <taxon>Pentapetalae</taxon>
        <taxon>asterids</taxon>
        <taxon>lamiids</taxon>
        <taxon>Solanales</taxon>
        <taxon>Convolvulaceae</taxon>
        <taxon>Cuscuteae</taxon>
        <taxon>Cuscuta</taxon>
        <taxon>Cuscuta subgen. Cuscuta</taxon>
    </lineage>
</organism>
<dbReference type="InterPro" id="IPR006747">
    <property type="entry name" value="DUF599"/>
</dbReference>
<keyword evidence="1" id="KW-0812">Transmembrane</keyword>
<gene>
    <name evidence="2" type="ORF">CEPIT_LOCUS33952</name>
</gene>
<evidence type="ECO:0000313" key="3">
    <source>
        <dbReference type="Proteomes" id="UP001152523"/>
    </source>
</evidence>
<name>A0AAV0FHC2_9ASTE</name>
<keyword evidence="1" id="KW-1133">Transmembrane helix</keyword>
<feature type="transmembrane region" description="Helical" evidence="1">
    <location>
        <begin position="199"/>
        <end position="219"/>
    </location>
</feature>
<dbReference type="EMBL" id="CAMAPF010000984">
    <property type="protein sequence ID" value="CAH9134717.1"/>
    <property type="molecule type" value="Genomic_DNA"/>
</dbReference>
<comment type="caution">
    <text evidence="2">The sequence shown here is derived from an EMBL/GenBank/DDBJ whole genome shotgun (WGS) entry which is preliminary data.</text>
</comment>
<accession>A0AAV0FHC2</accession>
<evidence type="ECO:0000256" key="1">
    <source>
        <dbReference type="SAM" id="Phobius"/>
    </source>
</evidence>
<dbReference type="PANTHER" id="PTHR31881">
    <property type="match status" value="1"/>
</dbReference>
<proteinExistence type="predicted"/>